<feature type="domain" description="DDE-1" evidence="1">
    <location>
        <begin position="31"/>
        <end position="173"/>
    </location>
</feature>
<sequence>MGINYAQGANLSWAATGSKQVPVVGQEEKRAFTLVVSVSADGTLLPFQAVFRGKSVISCPNANAPRYTDTNEAGFKFVFSATENHWSTLETMRRFVEEVLVPYFEAKRKVKGYPDDLKAIWVIDCWSVHRPEEFRRWMAENHPNIILIYIPANCTGIFQPCDVGMQRPLKPLLKRFSLEDVVDEVSKAFERDDIESDKVRLEVGIKLFRERSVRWMFESYSLLNKTKVIEKVQFF</sequence>
<dbReference type="Pfam" id="PF03184">
    <property type="entry name" value="DDE_1"/>
    <property type="match status" value="1"/>
</dbReference>
<accession>A0A0C9U5M5</accession>
<evidence type="ECO:0000259" key="1">
    <source>
        <dbReference type="Pfam" id="PF03184"/>
    </source>
</evidence>
<gene>
    <name evidence="2" type="ORF">M422DRAFT_188187</name>
</gene>
<reference evidence="2 3" key="1">
    <citation type="submission" date="2014-06" db="EMBL/GenBank/DDBJ databases">
        <title>Evolutionary Origins and Diversification of the Mycorrhizal Mutualists.</title>
        <authorList>
            <consortium name="DOE Joint Genome Institute"/>
            <consortium name="Mycorrhizal Genomics Consortium"/>
            <person name="Kohler A."/>
            <person name="Kuo A."/>
            <person name="Nagy L.G."/>
            <person name="Floudas D."/>
            <person name="Copeland A."/>
            <person name="Barry K.W."/>
            <person name="Cichocki N."/>
            <person name="Veneault-Fourrey C."/>
            <person name="LaButti K."/>
            <person name="Lindquist E.A."/>
            <person name="Lipzen A."/>
            <person name="Lundell T."/>
            <person name="Morin E."/>
            <person name="Murat C."/>
            <person name="Riley R."/>
            <person name="Ohm R."/>
            <person name="Sun H."/>
            <person name="Tunlid A."/>
            <person name="Henrissat B."/>
            <person name="Grigoriev I.V."/>
            <person name="Hibbett D.S."/>
            <person name="Martin F."/>
        </authorList>
    </citation>
    <scope>NUCLEOTIDE SEQUENCE [LARGE SCALE GENOMIC DNA]</scope>
    <source>
        <strain evidence="2 3">SS14</strain>
    </source>
</reference>
<protein>
    <recommendedName>
        <fullName evidence="1">DDE-1 domain-containing protein</fullName>
    </recommendedName>
</protein>
<name>A0A0C9U5M5_SPHS4</name>
<dbReference type="AlphaFoldDB" id="A0A0C9U5M5"/>
<evidence type="ECO:0000313" key="2">
    <source>
        <dbReference type="EMBL" id="KIJ29594.1"/>
    </source>
</evidence>
<dbReference type="Proteomes" id="UP000054279">
    <property type="component" value="Unassembled WGS sequence"/>
</dbReference>
<dbReference type="GO" id="GO:0003676">
    <property type="term" value="F:nucleic acid binding"/>
    <property type="evidence" value="ECO:0007669"/>
    <property type="project" value="InterPro"/>
</dbReference>
<keyword evidence="3" id="KW-1185">Reference proteome</keyword>
<proteinExistence type="predicted"/>
<dbReference type="EMBL" id="KN837279">
    <property type="protein sequence ID" value="KIJ29594.1"/>
    <property type="molecule type" value="Genomic_DNA"/>
</dbReference>
<dbReference type="OrthoDB" id="3341102at2759"/>
<dbReference type="HOGENOM" id="CLU_046752_0_0_1"/>
<organism evidence="2 3">
    <name type="scientific">Sphaerobolus stellatus (strain SS14)</name>
    <dbReference type="NCBI Taxonomy" id="990650"/>
    <lineage>
        <taxon>Eukaryota</taxon>
        <taxon>Fungi</taxon>
        <taxon>Dikarya</taxon>
        <taxon>Basidiomycota</taxon>
        <taxon>Agaricomycotina</taxon>
        <taxon>Agaricomycetes</taxon>
        <taxon>Phallomycetidae</taxon>
        <taxon>Geastrales</taxon>
        <taxon>Sphaerobolaceae</taxon>
        <taxon>Sphaerobolus</taxon>
    </lineage>
</organism>
<evidence type="ECO:0000313" key="3">
    <source>
        <dbReference type="Proteomes" id="UP000054279"/>
    </source>
</evidence>
<dbReference type="InterPro" id="IPR004875">
    <property type="entry name" value="DDE_SF_endonuclease_dom"/>
</dbReference>